<name>A0A6S6T378_9BACT</name>
<evidence type="ECO:0000313" key="1">
    <source>
        <dbReference type="EMBL" id="CAA6817591.1"/>
    </source>
</evidence>
<gene>
    <name evidence="1" type="ORF">HELGO_WM17283</name>
</gene>
<dbReference type="AlphaFoldDB" id="A0A6S6T378"/>
<proteinExistence type="predicted"/>
<reference evidence="1" key="1">
    <citation type="submission" date="2020-01" db="EMBL/GenBank/DDBJ databases">
        <authorList>
            <person name="Meier V. D."/>
            <person name="Meier V D."/>
        </authorList>
    </citation>
    <scope>NUCLEOTIDE SEQUENCE</scope>
    <source>
        <strain evidence="1">HLG_WM_MAG_10</strain>
    </source>
</reference>
<accession>A0A6S6T378</accession>
<organism evidence="1">
    <name type="scientific">uncultured Aureispira sp</name>
    <dbReference type="NCBI Taxonomy" id="1331704"/>
    <lineage>
        <taxon>Bacteria</taxon>
        <taxon>Pseudomonadati</taxon>
        <taxon>Bacteroidota</taxon>
        <taxon>Saprospiria</taxon>
        <taxon>Saprospirales</taxon>
        <taxon>Saprospiraceae</taxon>
        <taxon>Aureispira</taxon>
        <taxon>environmental samples</taxon>
    </lineage>
</organism>
<sequence length="72" mass="7462">MKTNILRFSAVLLVSATLFSCGGGKTAEEIQAEAQTKFGEASVELAEEAAADCESNMAAYTAAALDSIKMAN</sequence>
<dbReference type="PROSITE" id="PS51257">
    <property type="entry name" value="PROKAR_LIPOPROTEIN"/>
    <property type="match status" value="1"/>
</dbReference>
<dbReference type="EMBL" id="CACVAQ010000254">
    <property type="protein sequence ID" value="CAA6817591.1"/>
    <property type="molecule type" value="Genomic_DNA"/>
</dbReference>
<protein>
    <submittedName>
        <fullName evidence="1">Uncharacterized protein</fullName>
    </submittedName>
</protein>